<dbReference type="Pfam" id="PF06985">
    <property type="entry name" value="HET"/>
    <property type="match status" value="1"/>
</dbReference>
<reference evidence="3 4" key="1">
    <citation type="submission" date="2023-01" db="EMBL/GenBank/DDBJ databases">
        <title>Analysis of 21 Apiospora genomes using comparative genomics revels a genus with tremendous synthesis potential of carbohydrate active enzymes and secondary metabolites.</title>
        <authorList>
            <person name="Sorensen T."/>
        </authorList>
    </citation>
    <scope>NUCLEOTIDE SEQUENCE [LARGE SCALE GENOMIC DNA]</scope>
    <source>
        <strain evidence="3 4">CBS 83171</strain>
    </source>
</reference>
<dbReference type="EMBL" id="JAQQWM010000002">
    <property type="protein sequence ID" value="KAK8078393.1"/>
    <property type="molecule type" value="Genomic_DNA"/>
</dbReference>
<accession>A0ABR1W894</accession>
<keyword evidence="4" id="KW-1185">Reference proteome</keyword>
<dbReference type="Proteomes" id="UP001446871">
    <property type="component" value="Unassembled WGS sequence"/>
</dbReference>
<feature type="domain" description="Heterokaryon incompatibility" evidence="1">
    <location>
        <begin position="29"/>
        <end position="130"/>
    </location>
</feature>
<dbReference type="PANTHER" id="PTHR10622:SF12">
    <property type="entry name" value="HET DOMAIN-CONTAINING PROTEIN"/>
    <property type="match status" value="1"/>
</dbReference>
<name>A0ABR1W894_9PEZI</name>
<organism evidence="3 4">
    <name type="scientific">Apiospora saccharicola</name>
    <dbReference type="NCBI Taxonomy" id="335842"/>
    <lineage>
        <taxon>Eukaryota</taxon>
        <taxon>Fungi</taxon>
        <taxon>Dikarya</taxon>
        <taxon>Ascomycota</taxon>
        <taxon>Pezizomycotina</taxon>
        <taxon>Sordariomycetes</taxon>
        <taxon>Xylariomycetidae</taxon>
        <taxon>Amphisphaeriales</taxon>
        <taxon>Apiosporaceae</taxon>
        <taxon>Apiospora</taxon>
    </lineage>
</organism>
<evidence type="ECO:0000313" key="3">
    <source>
        <dbReference type="EMBL" id="KAK8078393.1"/>
    </source>
</evidence>
<protein>
    <submittedName>
        <fullName evidence="3">Vegetative incompatibility protein HET-E-1</fullName>
    </submittedName>
</protein>
<sequence length="572" mass="66158">MKLIRCSDVELNPDILTLYQPTSRGRHRYAILSHTWSETGEITFQDLKRLATVKQQKPRAWDKIYHSCRLAVAKGIEYLWVDTCCIDKSSSAELSESINSMFQWYAHAAICFAYLEDYTPDPGYPDYDQFSNDLASCRWFERGWTLQELIAPQEVLFFDRHWNQFGTRSMLHEELASITRIRDDVLKRREADTGVKRLLATIPICQRMCWAATRETTLVEDMAYCLLGIFDINMPLLYGEGGKAYKRLQEDIMKQSNDLSLFAWQTRAMPGFAEYQHDPDCYHNTFGFHSILACSPRLFWNAEDMQPKHASVASPELLATSKGIKILSYILPQASEPCLFFLPLNCRDEGCDEEWGVPIRHLGGGVFARARSWTLVTDPRSRKEKRDTFHLVEPIYLANQLPLETMSALPSLHRHAFRMTRLRVLEKTLKKAHWPPRYYDTMRHLWITHGLVSPTYCVSFYDGPVRSKLVMEPRREHLKLRAYFGCIDDRDPWVCLAGPQTAYGLLRYDNKLDDDLLARVGWRAASCQYQTARIVSEGKDFDIRAGIEEVVLDGEPIWQISFDVTYIPGLNG</sequence>
<evidence type="ECO:0000259" key="1">
    <source>
        <dbReference type="Pfam" id="PF06985"/>
    </source>
</evidence>
<feature type="domain" description="DUF8212" evidence="2">
    <location>
        <begin position="243"/>
        <end position="307"/>
    </location>
</feature>
<dbReference type="PANTHER" id="PTHR10622">
    <property type="entry name" value="HET DOMAIN-CONTAINING PROTEIN"/>
    <property type="match status" value="1"/>
</dbReference>
<dbReference type="InterPro" id="IPR058525">
    <property type="entry name" value="DUF8212"/>
</dbReference>
<comment type="caution">
    <text evidence="3">The sequence shown here is derived from an EMBL/GenBank/DDBJ whole genome shotgun (WGS) entry which is preliminary data.</text>
</comment>
<evidence type="ECO:0000259" key="2">
    <source>
        <dbReference type="Pfam" id="PF26640"/>
    </source>
</evidence>
<dbReference type="Pfam" id="PF26640">
    <property type="entry name" value="DUF8212"/>
    <property type="match status" value="1"/>
</dbReference>
<proteinExistence type="predicted"/>
<dbReference type="InterPro" id="IPR010730">
    <property type="entry name" value="HET"/>
</dbReference>
<gene>
    <name evidence="3" type="ORF">PG996_004563</name>
</gene>
<evidence type="ECO:0000313" key="4">
    <source>
        <dbReference type="Proteomes" id="UP001446871"/>
    </source>
</evidence>